<dbReference type="Gene3D" id="2.60.40.10">
    <property type="entry name" value="Immunoglobulins"/>
    <property type="match status" value="1"/>
</dbReference>
<dbReference type="GO" id="GO:0098609">
    <property type="term" value="P:cell-cell adhesion"/>
    <property type="evidence" value="ECO:0007669"/>
    <property type="project" value="TreeGrafter"/>
</dbReference>
<dbReference type="Gene3D" id="2.60.40.2810">
    <property type="match status" value="1"/>
</dbReference>
<gene>
    <name evidence="11" type="ORF">EGT74_12700</name>
</gene>
<dbReference type="EMBL" id="RPDH01000002">
    <property type="protein sequence ID" value="RPE07930.1"/>
    <property type="molecule type" value="Genomic_DNA"/>
</dbReference>
<keyword evidence="2" id="KW-0812">Transmembrane</keyword>
<dbReference type="GO" id="GO:0005911">
    <property type="term" value="C:cell-cell junction"/>
    <property type="evidence" value="ECO:0007669"/>
    <property type="project" value="TreeGrafter"/>
</dbReference>
<feature type="region of interest" description="Disordered" evidence="8">
    <location>
        <begin position="1702"/>
        <end position="1727"/>
    </location>
</feature>
<dbReference type="GO" id="GO:0005509">
    <property type="term" value="F:calcium ion binding"/>
    <property type="evidence" value="ECO:0007669"/>
    <property type="project" value="InterPro"/>
</dbReference>
<keyword evidence="5" id="KW-0130">Cell adhesion</keyword>
<feature type="region of interest" description="Disordered" evidence="8">
    <location>
        <begin position="1246"/>
        <end position="1266"/>
    </location>
</feature>
<feature type="signal peptide" evidence="9">
    <location>
        <begin position="1"/>
        <end position="26"/>
    </location>
</feature>
<feature type="region of interest" description="Disordered" evidence="8">
    <location>
        <begin position="2067"/>
        <end position="2113"/>
    </location>
</feature>
<feature type="region of interest" description="Disordered" evidence="8">
    <location>
        <begin position="1161"/>
        <end position="1181"/>
    </location>
</feature>
<feature type="region of interest" description="Disordered" evidence="8">
    <location>
        <begin position="1975"/>
        <end position="2007"/>
    </location>
</feature>
<comment type="subcellular location">
    <subcellularLocation>
        <location evidence="1">Membrane</location>
    </subcellularLocation>
</comment>
<name>A0A3N4PW18_9BACT</name>
<feature type="domain" description="DUF7507" evidence="10">
    <location>
        <begin position="2433"/>
        <end position="2523"/>
    </location>
</feature>
<comment type="caution">
    <text evidence="11">The sequence shown here is derived from an EMBL/GenBank/DDBJ whole genome shotgun (WGS) entry which is preliminary data.</text>
</comment>
<feature type="chain" id="PRO_5018156113" evidence="9">
    <location>
        <begin position="27"/>
        <end position="2726"/>
    </location>
</feature>
<reference evidence="11 12" key="1">
    <citation type="submission" date="2018-11" db="EMBL/GenBank/DDBJ databases">
        <title>Chitinophaga lutea sp.nov., isolate from arsenic contaminated soil.</title>
        <authorList>
            <person name="Zong Y."/>
        </authorList>
    </citation>
    <scope>NUCLEOTIDE SEQUENCE [LARGE SCALE GENOMIC DNA]</scope>
    <source>
        <strain evidence="11 12">ZY74</strain>
    </source>
</reference>
<evidence type="ECO:0000256" key="7">
    <source>
        <dbReference type="ARBA" id="ARBA00023136"/>
    </source>
</evidence>
<evidence type="ECO:0000256" key="6">
    <source>
        <dbReference type="ARBA" id="ARBA00022989"/>
    </source>
</evidence>
<dbReference type="InterPro" id="IPR015919">
    <property type="entry name" value="Cadherin-like_sf"/>
</dbReference>
<feature type="region of interest" description="Disordered" evidence="8">
    <location>
        <begin position="1431"/>
        <end position="1454"/>
    </location>
</feature>
<dbReference type="NCBIfam" id="NF012211">
    <property type="entry name" value="tand_rpt_95"/>
    <property type="match status" value="15"/>
</dbReference>
<dbReference type="PANTHER" id="PTHR24025">
    <property type="entry name" value="DESMOGLEIN FAMILY MEMBER"/>
    <property type="match status" value="1"/>
</dbReference>
<evidence type="ECO:0000313" key="12">
    <source>
        <dbReference type="Proteomes" id="UP000278351"/>
    </source>
</evidence>
<dbReference type="InterPro" id="IPR050971">
    <property type="entry name" value="Cadherin-domain_protein"/>
</dbReference>
<feature type="region of interest" description="Disordered" evidence="8">
    <location>
        <begin position="1342"/>
        <end position="1364"/>
    </location>
</feature>
<feature type="compositionally biased region" description="Low complexity" evidence="8">
    <location>
        <begin position="2267"/>
        <end position="2276"/>
    </location>
</feature>
<dbReference type="Proteomes" id="UP000278351">
    <property type="component" value="Unassembled WGS sequence"/>
</dbReference>
<dbReference type="PANTHER" id="PTHR24025:SF23">
    <property type="entry name" value="NEURAL-CADHERIN"/>
    <property type="match status" value="1"/>
</dbReference>
<proteinExistence type="predicted"/>
<evidence type="ECO:0000259" key="10">
    <source>
        <dbReference type="Pfam" id="PF24346"/>
    </source>
</evidence>
<dbReference type="Pfam" id="PF13585">
    <property type="entry name" value="CHU_C"/>
    <property type="match status" value="1"/>
</dbReference>
<dbReference type="InterPro" id="IPR013783">
    <property type="entry name" value="Ig-like_fold"/>
</dbReference>
<feature type="region of interest" description="Disordered" evidence="8">
    <location>
        <begin position="2157"/>
        <end position="2186"/>
    </location>
</feature>
<keyword evidence="4" id="KW-0106">Calcium</keyword>
<evidence type="ECO:0000256" key="9">
    <source>
        <dbReference type="SAM" id="SignalP"/>
    </source>
</evidence>
<accession>A0A3N4PW18</accession>
<feature type="region of interest" description="Disordered" evidence="8">
    <location>
        <begin position="2252"/>
        <end position="2276"/>
    </location>
</feature>
<dbReference type="Pfam" id="PF17963">
    <property type="entry name" value="Big_9"/>
    <property type="match status" value="15"/>
</dbReference>
<keyword evidence="3" id="KW-0677">Repeat</keyword>
<evidence type="ECO:0000313" key="11">
    <source>
        <dbReference type="EMBL" id="RPE07930.1"/>
    </source>
</evidence>
<dbReference type="InterPro" id="IPR010221">
    <property type="entry name" value="VCBS_dom"/>
</dbReference>
<protein>
    <submittedName>
        <fullName evidence="11">Tandem-95 repeat protein</fullName>
    </submittedName>
</protein>
<dbReference type="CDD" id="cd11304">
    <property type="entry name" value="Cadherin_repeat"/>
    <property type="match status" value="3"/>
</dbReference>
<keyword evidence="9" id="KW-0732">Signal</keyword>
<dbReference type="GO" id="GO:0016020">
    <property type="term" value="C:membrane"/>
    <property type="evidence" value="ECO:0007669"/>
    <property type="project" value="UniProtKB-SubCell"/>
</dbReference>
<feature type="region of interest" description="Disordered" evidence="8">
    <location>
        <begin position="1794"/>
        <end position="1815"/>
    </location>
</feature>
<evidence type="ECO:0000256" key="5">
    <source>
        <dbReference type="ARBA" id="ARBA00022889"/>
    </source>
</evidence>
<feature type="compositionally biased region" description="Polar residues" evidence="8">
    <location>
        <begin position="1161"/>
        <end position="1173"/>
    </location>
</feature>
<evidence type="ECO:0000256" key="1">
    <source>
        <dbReference type="ARBA" id="ARBA00004370"/>
    </source>
</evidence>
<dbReference type="InterPro" id="IPR055354">
    <property type="entry name" value="DUF7507"/>
</dbReference>
<organism evidence="11 12">
    <name type="scientific">Chitinophaga lutea</name>
    <dbReference type="NCBI Taxonomy" id="2488634"/>
    <lineage>
        <taxon>Bacteria</taxon>
        <taxon>Pseudomonadati</taxon>
        <taxon>Bacteroidota</taxon>
        <taxon>Chitinophagia</taxon>
        <taxon>Chitinophagales</taxon>
        <taxon>Chitinophagaceae</taxon>
        <taxon>Chitinophaga</taxon>
    </lineage>
</organism>
<evidence type="ECO:0000256" key="3">
    <source>
        <dbReference type="ARBA" id="ARBA00022737"/>
    </source>
</evidence>
<dbReference type="Pfam" id="PF24346">
    <property type="entry name" value="DUF7507"/>
    <property type="match status" value="1"/>
</dbReference>
<feature type="region of interest" description="Disordered" evidence="8">
    <location>
        <begin position="1611"/>
        <end position="1633"/>
    </location>
</feature>
<dbReference type="NCBIfam" id="TIGR04131">
    <property type="entry name" value="Bac_Flav_CTERM"/>
    <property type="match status" value="1"/>
</dbReference>
<dbReference type="SUPFAM" id="SSF49313">
    <property type="entry name" value="Cadherin-like"/>
    <property type="match status" value="6"/>
</dbReference>
<evidence type="ECO:0000256" key="2">
    <source>
        <dbReference type="ARBA" id="ARBA00022692"/>
    </source>
</evidence>
<evidence type="ECO:0000256" key="8">
    <source>
        <dbReference type="SAM" id="MobiDB-lite"/>
    </source>
</evidence>
<keyword evidence="7" id="KW-0472">Membrane</keyword>
<feature type="region of interest" description="Disordered" evidence="8">
    <location>
        <begin position="1883"/>
        <end position="1909"/>
    </location>
</feature>
<keyword evidence="12" id="KW-1185">Reference proteome</keyword>
<dbReference type="Gene3D" id="2.60.40.3440">
    <property type="match status" value="14"/>
</dbReference>
<evidence type="ECO:0000256" key="4">
    <source>
        <dbReference type="ARBA" id="ARBA00022837"/>
    </source>
</evidence>
<dbReference type="NCBIfam" id="TIGR01965">
    <property type="entry name" value="VCBS_repeat"/>
    <property type="match status" value="4"/>
</dbReference>
<dbReference type="InterPro" id="IPR026341">
    <property type="entry name" value="T9SS_type_B"/>
</dbReference>
<feature type="compositionally biased region" description="Polar residues" evidence="8">
    <location>
        <begin position="1883"/>
        <end position="1895"/>
    </location>
</feature>
<sequence length="2726" mass="280355">MPMNHSMKRDRIRLLLTAFFTICAFAAAGQLPSSPCGTSGGKRADVLGTEAQYSSPGASAPVFTIPAGTKSISVYVSSETGKTSGGNDFAQGDEDFLSISAIIDLTSNTSSGYVNYAKSTFMDGSGTNLYGWKNAPLGSFIPVGARIGDAVPELNNVNFLVQGNTLTITQSNSGVHSSFYVQYLSPFNNSLNPMEPQVKALLHGTAVANTDLVMPIPAGADVIFISGKGTNSSARDLNTAEGSEEGYSNLRFTIDLQKGTTTGFITVANGGSANKRSTYAINNLSSSYTGHMVAAGPPAVSGDNTNGKSGNEGSVGIYDPAIYVLNGNLYIKRDADYARDFDDAYVVEFYKRAGQGMSAEFVSSEIQFIPTGLSSTAGVSRTFNIPPGTNAVYLTATGNAVNKNSESNENSLEAYAYIDLTAGTATGYFYQQVGLDQTTRRDDNYAFKGVPLNNSSTRAHTNTVGFKGPYAYDISFSLSADKSQLTVTNKTGLANPDYQLLLSIDNFGSKPDLAFGTPAVTFTKYPGTKTIKTDLTVCNPGAGNSTQGVPFAVYQGNPVTNPQAKLLYTGTLPEALQAGECKAFSFDLDLGSYDNLNIGLTIVLNDDGSYVSGGIGGTVGTVFTLASLASQHAGFEECYYDNNLVTGTIAVNNAPVIDPDPNNSSGAPGTYSYLNYFDAGSTGATIMDADMSITDPDAPAISGATITLTNRPDAGSETLFLNGVLPAGITISGNNTNVVQLSGQASLADYTAAMKMLEYRNSNFSPVTDNRIITTVVTDGIESSPLATTTIVIQTTPRINVAGNGITIADDATARVAADGTDFGMAAGSVITHTFSIHNVGTGSINLTGSPAVTITGAGFSIAAQPGSNALISGGSTTFEISYDPTAQAGGTHTAIVRIQNNDPDADRADYTFTISATINILPTVMDNSVTGEEDHTYEFKATDFSNAFSDGNGTTLSAIRINSLPQHGSLLLNGVALTAGTEVPYASLELLTFVPDAQWNGVTGLDWNATDGTGYSPAPAHLTINITAVNDAPVITLPAGAAVTEDVPFAVEDIVFSDVDVETGTVTAIFSVAGGTLSALSGSGVTVGGLADALKLEGRLSAINAFIAAGKLSYSAPQAVVGAISLLVDISDNGNTGTGGALHDTKSMLLNIITVNDVPSATDDNQTTNEDTPVNGAVSGADADGDVLTFSKGTDPANGTVIVNPDGSYTYTPNANYVGTDHFTITVDDGNGGTAAANVDITVSPVNDAPSGTGDHKTTAEDTPVDGAVSGSDADGDALVFSKASDPVNGAVVVRTDGTYTYTPDANYVGTDIFTITITDGNGGAATVTVNITVSPVNDAPTGTGDNKTTAEDTPVNGAVTGSDTDLDALTFTRASEPANGTAVVNPDGSYTYSPKADYVGTDNFTITVDDGNGGTATVTVNIIVSPVNDAPTGTGDNKTTPEDTPVSGAVSGSDTDLDALTFTKASEPANGTAVVNTDGSYTYSPKADYVGADHFTITVEDGHGGTATVTVNITVSPVNDAPTISDDNKTTEEDTPVNGTVSGADADSDALTFTRASEPVNGIVVVNTDGSYVYTPKADYVGTDHFTVTVADGNGGTATATVNITVSPVNDAPTGKGDNKTTLEDTPVDGMVSGEDADGDALTFTKAAEPAHGAVTVNLNGTYTYTPGTDYVGSDNFTVTVSDGNGGTATVTVNITVSPVNDAPTGTGDNKTTPEDTPVSGVVSGTDADGDVLTFTKASEPANGAVVVDASGSYTYTPSADYVGADNFTVTVSDGKGGTAIVTVNITVSPVNDAPTGTGDNKTTPEDTPVNGAVNGADTEGDALTFTRATEPANGTVIVNPDGSYMYTPKADYVGADHFTITVSDGNGGTATATVNITVTPVNDSPTGTGDSKTTPEDTPVNGAVTGTDTDGDALIYLKATDPVNGTVRVNADGSYIYTPNVNYVGADHFAVTISDGNGGAATATVNITVTPVNDAPAGSGDSKTTDEDTPVSGSVTGTDTDGDQLIFTTSGQPANGTVIVNTNGTYTYTPNPDFSGPDSFVIIVSDGKGGTTTVTVHITVAPGNDAPVGKGDAKSTPEDTPVNGAASGTDKDGDALTFTKASDPLNGSVTVRTDGNYTYTPNPQYNGADNFTVTISDGHGGTATVTVQIEVLPANDAPTGTGDNRTTEEDVPVNGAVTGTDTDGDQLTFTQAGNPAHGSVVVHANGTYTYTPDADYNGTDQFTVNISDGHGGSVTVMVNITVTPVHDVPTGKGDAKTTPEDTPVSGTVTGSTGDRVTLVYSGGTTPAHGSVEVNANGAYTYTPEANYFGQDNFNIIISDKHGGTITVPVNILVTPVNDLPAGTGDEKTTLENTPVSGRVKGSDIDGDALDFSRATNPAHGAATVNADGSYTYTPSSGYTGPDQFDINISDGKGGTVAVTVRITVSPVTGGIALVKTAAPDKINIVYTLTVTNTSNVALHQVTITDPMLGLKRTLPGELQPGASVSVTATYKITQEDRERGKVTNTAEATALTPVNKEVRDVSGTTSTNNTSTVTIVTGAPQAVNDAAGTRVNTPVTVPVLENDNAGASTFNKRSLRIITQPRYGQLVLHGDGRVTYIPESTYRGDDAFTYRVDDVDGYTTNIAAVKITVETEGLEIPTLFTPNGDGKNDVFEIRGLHKYAENELVIVNRWGNEVYRQKNYQSNWRGDGLNEGTYYYLLRVKKTGSSNWEVLKGFTTLIRKFKQ</sequence>
<keyword evidence="6" id="KW-1133">Transmembrane helix</keyword>